<dbReference type="Proteomes" id="UP000001190">
    <property type="component" value="Chromosome"/>
</dbReference>
<feature type="domain" description="Guanylate cyclase" evidence="3">
    <location>
        <begin position="42"/>
        <end position="173"/>
    </location>
</feature>
<gene>
    <name evidence="4" type="ordered locus">MMAR_5257</name>
</gene>
<dbReference type="GO" id="GO:0035556">
    <property type="term" value="P:intracellular signal transduction"/>
    <property type="evidence" value="ECO:0007669"/>
    <property type="project" value="InterPro"/>
</dbReference>
<keyword evidence="2" id="KW-0067">ATP-binding</keyword>
<evidence type="ECO:0000256" key="1">
    <source>
        <dbReference type="ARBA" id="ARBA00022741"/>
    </source>
</evidence>
<organism evidence="4 5">
    <name type="scientific">Mycobacterium marinum (strain ATCC BAA-535 / M)</name>
    <dbReference type="NCBI Taxonomy" id="216594"/>
    <lineage>
        <taxon>Bacteria</taxon>
        <taxon>Bacillati</taxon>
        <taxon>Actinomycetota</taxon>
        <taxon>Actinomycetes</taxon>
        <taxon>Mycobacteriales</taxon>
        <taxon>Mycobacteriaceae</taxon>
        <taxon>Mycobacterium</taxon>
        <taxon>Mycobacterium ulcerans group</taxon>
    </lineage>
</organism>
<dbReference type="KEGG" id="mmi:MMAR_5257"/>
<name>B2HLD0_MYCMM</name>
<dbReference type="SUPFAM" id="SSF52540">
    <property type="entry name" value="P-loop containing nucleoside triphosphate hydrolases"/>
    <property type="match status" value="1"/>
</dbReference>
<dbReference type="GO" id="GO:0009190">
    <property type="term" value="P:cyclic nucleotide biosynthetic process"/>
    <property type="evidence" value="ECO:0007669"/>
    <property type="project" value="InterPro"/>
</dbReference>
<accession>B2HLD0</accession>
<evidence type="ECO:0000313" key="5">
    <source>
        <dbReference type="Proteomes" id="UP000001190"/>
    </source>
</evidence>
<dbReference type="InterPro" id="IPR027417">
    <property type="entry name" value="P-loop_NTPase"/>
</dbReference>
<dbReference type="HOGENOM" id="CLU_004435_0_0_11"/>
<keyword evidence="1" id="KW-0547">Nucleotide-binding</keyword>
<evidence type="ECO:0000313" key="4">
    <source>
        <dbReference type="EMBL" id="ACC43662.1"/>
    </source>
</evidence>
<dbReference type="SMART" id="SM00044">
    <property type="entry name" value="CYCc"/>
    <property type="match status" value="1"/>
</dbReference>
<keyword evidence="5" id="KW-1185">Reference proteome</keyword>
<proteinExistence type="predicted"/>
<sequence length="1058" mass="113153">MTPVLACRSCGTQPLENARFCHGCGAPVAAAADAHAEYKQVTVLFADVVHSMDIAAALGAERLREIMTELVNRAAVVVQRYGGTVDKFTGDGIMAVFGAPAALEDHALRACLAALGVQDEAKRLAGEVDRRDGVVLQLRVGLNSGQVVAGEIGTGALGYTAVGEQVGLAQRMEAVAAPETVMLGESTARLVEGAAVLGEPQLVHIKGVEAAVPAWQLLGVVDQYWQSGPAPATLVGREWELDTLTTMLDRSIAGRGSVVTLVGRAGIGKTRLAREAAQVAKNLGVTVFSTFCESHATDIPFRAVTRLLRAAAQVSRLDDATARVRVRAIVPDGDPQDLLLLYDLLGIADPQVELPKIAPEARRRRLTALINAVQLARAQPAVYVIEDAHWMDEASESMVAEFLTVIPQTHSMVLVTYRPDYRGALRGVRGAQSIALGPLSDAETSALIAELLGPAPSVAQIAEIIATRAAGNPFFAEEIIRELAERRVLVGERGRYTCTAEADDAIVPATLQATIGARIDRLSPAAKQTLSAAAVIGSRFSTELLIGLGIDPPIEELISAELVDQVRFTEPAEYVFRHPLIHTVAYESQLKSARAQMHRRLAAVIEARVPESADQYAALIAEHLEAAGESHAAYGWQVRAAAWATNRDIAAAHLSWERARKIADALPVDDPNRAAMRIAPRTMLCGIAFRIHIDVAGARFEELRELCAAAGDKASLSIGMAGLVIDHLQHARMREASQLATEAMTLIESVGDPALTVALSIALIYAKSECAEWSDALRWSQRVIALADGDPTMGALIIGCPLAVAFATRANARYCLGRPGWAEDLQHGLAMARSADPMSYATVVAYVYSAGISTGVLASDDCALGEIEDALQIAERSGDDVALAIARMTLGIALVHRREDPMRDRGQAALADVSDMFQRRVYFLADLPFVEVYLAREWARCGDLDGAIAHMRAAVEHLFREGRLLGWSTPATGVLVQTLLDRGTEGDLVEAAAAIERLAAAPADDGLAVREILLLRLRALLARAHGDDTTYARLRDRYRDTASAMGFAGHIAQAESMP</sequence>
<dbReference type="OrthoDB" id="5476461at2"/>
<evidence type="ECO:0000259" key="3">
    <source>
        <dbReference type="PROSITE" id="PS50125"/>
    </source>
</evidence>
<dbReference type="Pfam" id="PF00211">
    <property type="entry name" value="Guanylate_cyc"/>
    <property type="match status" value="1"/>
</dbReference>
<dbReference type="RefSeq" id="WP_012396766.1">
    <property type="nucleotide sequence ID" value="NC_010612.1"/>
</dbReference>
<dbReference type="GO" id="GO:0004016">
    <property type="term" value="F:adenylate cyclase activity"/>
    <property type="evidence" value="ECO:0007669"/>
    <property type="project" value="UniProtKB-ARBA"/>
</dbReference>
<dbReference type="SUPFAM" id="SSF55073">
    <property type="entry name" value="Nucleotide cyclase"/>
    <property type="match status" value="1"/>
</dbReference>
<dbReference type="eggNOG" id="COG3899">
    <property type="taxonomic scope" value="Bacteria"/>
</dbReference>
<dbReference type="Gene3D" id="3.30.70.1230">
    <property type="entry name" value="Nucleotide cyclase"/>
    <property type="match status" value="1"/>
</dbReference>
<dbReference type="AlphaFoldDB" id="B2HLD0"/>
<dbReference type="Gene3D" id="3.40.50.300">
    <property type="entry name" value="P-loop containing nucleotide triphosphate hydrolases"/>
    <property type="match status" value="1"/>
</dbReference>
<dbReference type="InterPro" id="IPR029787">
    <property type="entry name" value="Nucleotide_cyclase"/>
</dbReference>
<dbReference type="PANTHER" id="PTHR16305">
    <property type="entry name" value="TESTICULAR SOLUBLE ADENYLYL CYCLASE"/>
    <property type="match status" value="1"/>
</dbReference>
<dbReference type="GO" id="GO:0005524">
    <property type="term" value="F:ATP binding"/>
    <property type="evidence" value="ECO:0007669"/>
    <property type="project" value="UniProtKB-KW"/>
</dbReference>
<dbReference type="InterPro" id="IPR001054">
    <property type="entry name" value="A/G_cyclase"/>
</dbReference>
<dbReference type="PROSITE" id="PS50125">
    <property type="entry name" value="GUANYLATE_CYCLASE_2"/>
    <property type="match status" value="1"/>
</dbReference>
<dbReference type="Pfam" id="PF13191">
    <property type="entry name" value="AAA_16"/>
    <property type="match status" value="1"/>
</dbReference>
<dbReference type="EMBL" id="CP000854">
    <property type="protein sequence ID" value="ACC43662.1"/>
    <property type="molecule type" value="Genomic_DNA"/>
</dbReference>
<dbReference type="CDD" id="cd07302">
    <property type="entry name" value="CHD"/>
    <property type="match status" value="1"/>
</dbReference>
<dbReference type="PANTHER" id="PTHR16305:SF28">
    <property type="entry name" value="GUANYLATE CYCLASE DOMAIN-CONTAINING PROTEIN"/>
    <property type="match status" value="1"/>
</dbReference>
<dbReference type="InterPro" id="IPR041664">
    <property type="entry name" value="AAA_16"/>
</dbReference>
<dbReference type="GO" id="GO:0005737">
    <property type="term" value="C:cytoplasm"/>
    <property type="evidence" value="ECO:0007669"/>
    <property type="project" value="TreeGrafter"/>
</dbReference>
<reference evidence="4 5" key="1">
    <citation type="journal article" date="2008" name="Genome Res.">
        <title>Insights from the complete genome sequence of Mycobacterium marinum on the evolution of Mycobacterium tuberculosis.</title>
        <authorList>
            <person name="Stinear T.P."/>
            <person name="Seemann T."/>
            <person name="Harrison P.F."/>
            <person name="Jenkin G.A."/>
            <person name="Davies J.K."/>
            <person name="Johnson P.D."/>
            <person name="Abdellah Z."/>
            <person name="Arrowsmith C."/>
            <person name="Chillingworth T."/>
            <person name="Churcher C."/>
            <person name="Clarke K."/>
            <person name="Cronin A."/>
            <person name="Davis P."/>
            <person name="Goodhead I."/>
            <person name="Holroyd N."/>
            <person name="Jagels K."/>
            <person name="Lord A."/>
            <person name="Moule S."/>
            <person name="Mungall K."/>
            <person name="Norbertczak H."/>
            <person name="Quail M.A."/>
            <person name="Rabbinowitsch E."/>
            <person name="Walker D."/>
            <person name="White B."/>
            <person name="Whitehead S."/>
            <person name="Small P.L."/>
            <person name="Brosch R."/>
            <person name="Ramakrishnan L."/>
            <person name="Fischbach M.A."/>
            <person name="Parkhill J."/>
            <person name="Cole S.T."/>
        </authorList>
    </citation>
    <scope>NUCLEOTIDE SEQUENCE [LARGE SCALE GENOMIC DNA]</scope>
    <source>
        <strain evidence="5">ATCC BAA-535 / M</strain>
    </source>
</reference>
<evidence type="ECO:0000256" key="2">
    <source>
        <dbReference type="ARBA" id="ARBA00022840"/>
    </source>
</evidence>
<dbReference type="STRING" id="216594.MMAR_5257"/>
<dbReference type="eggNOG" id="COG2114">
    <property type="taxonomic scope" value="Bacteria"/>
</dbReference>
<protein>
    <submittedName>
        <fullName evidence="4">Membrane-anchored adenylyl cyclase</fullName>
    </submittedName>
</protein>